<name>A0A9J5X411_SOLCO</name>
<dbReference type="EMBL" id="JACXVP010000010">
    <property type="protein sequence ID" value="KAG5581958.1"/>
    <property type="molecule type" value="Genomic_DNA"/>
</dbReference>
<feature type="region of interest" description="Disordered" evidence="1">
    <location>
        <begin position="1"/>
        <end position="81"/>
    </location>
</feature>
<feature type="compositionally biased region" description="Acidic residues" evidence="1">
    <location>
        <begin position="56"/>
        <end position="65"/>
    </location>
</feature>
<feature type="domain" description="DUF1985" evidence="2">
    <location>
        <begin position="135"/>
        <end position="247"/>
    </location>
</feature>
<organism evidence="3 4">
    <name type="scientific">Solanum commersonii</name>
    <name type="common">Commerson's wild potato</name>
    <name type="synonym">Commerson's nightshade</name>
    <dbReference type="NCBI Taxonomy" id="4109"/>
    <lineage>
        <taxon>Eukaryota</taxon>
        <taxon>Viridiplantae</taxon>
        <taxon>Streptophyta</taxon>
        <taxon>Embryophyta</taxon>
        <taxon>Tracheophyta</taxon>
        <taxon>Spermatophyta</taxon>
        <taxon>Magnoliopsida</taxon>
        <taxon>eudicotyledons</taxon>
        <taxon>Gunneridae</taxon>
        <taxon>Pentapetalae</taxon>
        <taxon>asterids</taxon>
        <taxon>lamiids</taxon>
        <taxon>Solanales</taxon>
        <taxon>Solanaceae</taxon>
        <taxon>Solanoideae</taxon>
        <taxon>Solaneae</taxon>
        <taxon>Solanum</taxon>
    </lineage>
</organism>
<gene>
    <name evidence="3" type="ORF">H5410_052585</name>
</gene>
<evidence type="ECO:0000313" key="3">
    <source>
        <dbReference type="EMBL" id="KAG5581958.1"/>
    </source>
</evidence>
<protein>
    <recommendedName>
        <fullName evidence="2">DUF1985 domain-containing protein</fullName>
    </recommendedName>
</protein>
<dbReference type="Proteomes" id="UP000824120">
    <property type="component" value="Chromosome 10"/>
</dbReference>
<accession>A0A9J5X411</accession>
<evidence type="ECO:0000259" key="2">
    <source>
        <dbReference type="Pfam" id="PF09331"/>
    </source>
</evidence>
<dbReference type="InterPro" id="IPR015410">
    <property type="entry name" value="DUF1985"/>
</dbReference>
<proteinExistence type="predicted"/>
<evidence type="ECO:0000313" key="4">
    <source>
        <dbReference type="Proteomes" id="UP000824120"/>
    </source>
</evidence>
<comment type="caution">
    <text evidence="3">The sequence shown here is derived from an EMBL/GenBank/DDBJ whole genome shotgun (WGS) entry which is preliminary data.</text>
</comment>
<dbReference type="Pfam" id="PF09331">
    <property type="entry name" value="DUF1985"/>
    <property type="match status" value="1"/>
</dbReference>
<dbReference type="AlphaFoldDB" id="A0A9J5X411"/>
<keyword evidence="4" id="KW-1185">Reference proteome</keyword>
<reference evidence="3 4" key="1">
    <citation type="submission" date="2020-09" db="EMBL/GenBank/DDBJ databases">
        <title>De no assembly of potato wild relative species, Solanum commersonii.</title>
        <authorList>
            <person name="Cho K."/>
        </authorList>
    </citation>
    <scope>NUCLEOTIDE SEQUENCE [LARGE SCALE GENOMIC DNA]</scope>
    <source>
        <strain evidence="3">LZ3.2</strain>
        <tissue evidence="3">Leaf</tissue>
    </source>
</reference>
<dbReference type="OrthoDB" id="1194650at2759"/>
<evidence type="ECO:0000256" key="1">
    <source>
        <dbReference type="SAM" id="MobiDB-lite"/>
    </source>
</evidence>
<sequence>MPMNEKRIRTQRQKEEEELENTNLKKSIEEEEEEGGGGGEHEIDVSSTSVERDDRAVDEEQDDIAIPEKETSPIVESSPLSPSPDNFIVKSIRYANYNLESMIDRTILEEQKLVKFFRSSIFDLLYSYKISNEFSLPTSSPGMPICFGMKEFVIITGLNCHNEEVYDGENMSTKTKMRRKEILEVVGSSCKRNELIELLQPKILVKILLCGKDVNIIISKNWILLSANRKAFSAYLWDRISYDTTIKHLLKVVKTIDGRLLIFMVFHGPLCVGHLRLFLSSKRKYKLLATNNKLVNINELFDLPQDSIVHPWIILTYSEMEMKFFTKFCA</sequence>
<feature type="compositionally biased region" description="Basic and acidic residues" evidence="1">
    <location>
        <begin position="39"/>
        <end position="55"/>
    </location>
</feature>
<feature type="compositionally biased region" description="Basic and acidic residues" evidence="1">
    <location>
        <begin position="1"/>
        <end position="15"/>
    </location>
</feature>